<feature type="domain" description="SH3b" evidence="3">
    <location>
        <begin position="241"/>
        <end position="310"/>
    </location>
</feature>
<gene>
    <name evidence="5" type="ORF">AB1471_16845</name>
</gene>
<dbReference type="SMART" id="SM00257">
    <property type="entry name" value="LysM"/>
    <property type="match status" value="1"/>
</dbReference>
<evidence type="ECO:0000313" key="5">
    <source>
        <dbReference type="EMBL" id="MEW9503433.1"/>
    </source>
</evidence>
<keyword evidence="2" id="KW-0961">Cell wall biogenesis/degradation</keyword>
<evidence type="ECO:0000313" key="6">
    <source>
        <dbReference type="Proteomes" id="UP001556040"/>
    </source>
</evidence>
<feature type="domain" description="LysM" evidence="4">
    <location>
        <begin position="193"/>
        <end position="237"/>
    </location>
</feature>
<dbReference type="Pfam" id="PF01476">
    <property type="entry name" value="LysM"/>
    <property type="match status" value="1"/>
</dbReference>
<accession>A0ABV3Q7T3</accession>
<dbReference type="PROSITE" id="PS51782">
    <property type="entry name" value="LYSM"/>
    <property type="match status" value="1"/>
</dbReference>
<dbReference type="InterPro" id="IPR002508">
    <property type="entry name" value="MurNAc-LAA_cat"/>
</dbReference>
<name>A0ABV3Q7T3_9BACL</name>
<dbReference type="InterPro" id="IPR050695">
    <property type="entry name" value="N-acetylmuramoyl_amidase_3"/>
</dbReference>
<dbReference type="Pfam" id="PF01520">
    <property type="entry name" value="Amidase_3"/>
    <property type="match status" value="1"/>
</dbReference>
<dbReference type="EC" id="3.5.1.28" evidence="5"/>
<dbReference type="PROSITE" id="PS51781">
    <property type="entry name" value="SH3B"/>
    <property type="match status" value="1"/>
</dbReference>
<evidence type="ECO:0000256" key="1">
    <source>
        <dbReference type="ARBA" id="ARBA00022801"/>
    </source>
</evidence>
<dbReference type="SUPFAM" id="SSF54106">
    <property type="entry name" value="LysM domain"/>
    <property type="match status" value="1"/>
</dbReference>
<keyword evidence="6" id="KW-1185">Reference proteome</keyword>
<dbReference type="InterPro" id="IPR003646">
    <property type="entry name" value="SH3-like_bac-type"/>
</dbReference>
<dbReference type="GO" id="GO:0008745">
    <property type="term" value="F:N-acetylmuramoyl-L-alanine amidase activity"/>
    <property type="evidence" value="ECO:0007669"/>
    <property type="project" value="UniProtKB-EC"/>
</dbReference>
<dbReference type="CDD" id="cd00118">
    <property type="entry name" value="LysM"/>
    <property type="match status" value="1"/>
</dbReference>
<dbReference type="RefSeq" id="WP_367780915.1">
    <property type="nucleotide sequence ID" value="NZ_JBFMIA010000057.1"/>
</dbReference>
<dbReference type="CDD" id="cd02696">
    <property type="entry name" value="MurNAc-LAA"/>
    <property type="match status" value="1"/>
</dbReference>
<organism evidence="5 6">
    <name type="scientific">Jeotgalibacillus marinus</name>
    <dbReference type="NCBI Taxonomy" id="86667"/>
    <lineage>
        <taxon>Bacteria</taxon>
        <taxon>Bacillati</taxon>
        <taxon>Bacillota</taxon>
        <taxon>Bacilli</taxon>
        <taxon>Bacillales</taxon>
        <taxon>Caryophanaceae</taxon>
        <taxon>Jeotgalibacillus</taxon>
    </lineage>
</organism>
<keyword evidence="1 5" id="KW-0378">Hydrolase</keyword>
<sequence length="310" mass="32998">MAKIVLDAGHGGTDPGAVGNGLEEKKVVLDIAKKVRDILNSSYNGASVQMTRDTDKTVSLQARTDQANAWGADTFVSIHINAGGGTGYEDYIYPGLSGTSNSAKMRNSIHTEVTKVLSKYGIRNRGKKEANFHVLRETKMGAVLLETLFIDTVADANLIKNATYINDISKAYADGIAKALDLSGGGNEPGDGTTYTVQTGDTLSAIALRFNTTVEVLVALNNLSDPNTIYVGQVLIISASSGTQMVIVKVDNLSVRSRPSWDASAIAGTVNKGEAFTIVRKLPVDDAEMYELKSGLYITASPVYVDVKNV</sequence>
<dbReference type="Proteomes" id="UP001556040">
    <property type="component" value="Unassembled WGS sequence"/>
</dbReference>
<dbReference type="EMBL" id="JBFMIA010000057">
    <property type="protein sequence ID" value="MEW9503433.1"/>
    <property type="molecule type" value="Genomic_DNA"/>
</dbReference>
<dbReference type="SUPFAM" id="SSF53187">
    <property type="entry name" value="Zn-dependent exopeptidases"/>
    <property type="match status" value="1"/>
</dbReference>
<dbReference type="Gene3D" id="3.10.350.10">
    <property type="entry name" value="LysM domain"/>
    <property type="match status" value="1"/>
</dbReference>
<dbReference type="SMART" id="SM00646">
    <property type="entry name" value="Ami_3"/>
    <property type="match status" value="1"/>
</dbReference>
<dbReference type="PANTHER" id="PTHR30404:SF0">
    <property type="entry name" value="N-ACETYLMURAMOYL-L-ALANINE AMIDASE AMIC"/>
    <property type="match status" value="1"/>
</dbReference>
<evidence type="ECO:0000259" key="3">
    <source>
        <dbReference type="PROSITE" id="PS51781"/>
    </source>
</evidence>
<reference evidence="5 6" key="1">
    <citation type="journal article" date="1979" name="Int. J. Syst. Evol. Microbiol.">
        <title>Bacillus globisporus subsp. marinus subsp. nov.</title>
        <authorList>
            <person name="Liu H."/>
        </authorList>
    </citation>
    <scope>NUCLEOTIDE SEQUENCE [LARGE SCALE GENOMIC DNA]</scope>
    <source>
        <strain evidence="5 6">DSM 1297</strain>
    </source>
</reference>
<dbReference type="PANTHER" id="PTHR30404">
    <property type="entry name" value="N-ACETYLMURAMOYL-L-ALANINE AMIDASE"/>
    <property type="match status" value="1"/>
</dbReference>
<protein>
    <submittedName>
        <fullName evidence="5">N-acetylmuramoyl-L-alanine amidase</fullName>
        <ecNumber evidence="5">3.5.1.28</ecNumber>
    </submittedName>
</protein>
<dbReference type="Gene3D" id="3.40.630.40">
    <property type="entry name" value="Zn-dependent exopeptidases"/>
    <property type="match status" value="1"/>
</dbReference>
<proteinExistence type="predicted"/>
<evidence type="ECO:0000259" key="4">
    <source>
        <dbReference type="PROSITE" id="PS51782"/>
    </source>
</evidence>
<dbReference type="InterPro" id="IPR036779">
    <property type="entry name" value="LysM_dom_sf"/>
</dbReference>
<dbReference type="InterPro" id="IPR018392">
    <property type="entry name" value="LysM"/>
</dbReference>
<comment type="caution">
    <text evidence="5">The sequence shown here is derived from an EMBL/GenBank/DDBJ whole genome shotgun (WGS) entry which is preliminary data.</text>
</comment>
<evidence type="ECO:0000256" key="2">
    <source>
        <dbReference type="ARBA" id="ARBA00023316"/>
    </source>
</evidence>